<keyword evidence="2" id="KW-1185">Reference proteome</keyword>
<dbReference type="EMBL" id="LHPG02000002">
    <property type="protein sequence ID" value="PRW60651.1"/>
    <property type="molecule type" value="Genomic_DNA"/>
</dbReference>
<keyword evidence="1" id="KW-0547">Nucleotide-binding</keyword>
<evidence type="ECO:0000313" key="2">
    <source>
        <dbReference type="Proteomes" id="UP000239899"/>
    </source>
</evidence>
<name>A0A2P6U2W4_CHLSO</name>
<dbReference type="Proteomes" id="UP000239899">
    <property type="component" value="Unassembled WGS sequence"/>
</dbReference>
<reference evidence="1 2" key="1">
    <citation type="journal article" date="2018" name="Plant J.">
        <title>Genome sequences of Chlorella sorokiniana UTEX 1602 and Micractinium conductrix SAG 241.80: implications to maltose excretion by a green alga.</title>
        <authorList>
            <person name="Arriola M.B."/>
            <person name="Velmurugan N."/>
            <person name="Zhang Y."/>
            <person name="Plunkett M.H."/>
            <person name="Hondzo H."/>
            <person name="Barney B.M."/>
        </authorList>
    </citation>
    <scope>NUCLEOTIDE SEQUENCE [LARGE SCALE GENOMIC DNA]</scope>
    <source>
        <strain evidence="2">UTEX 1602</strain>
    </source>
</reference>
<proteinExistence type="predicted"/>
<dbReference type="AlphaFoldDB" id="A0A2P6U2W4"/>
<dbReference type="OrthoDB" id="10640042at2759"/>
<organism evidence="1 2">
    <name type="scientific">Chlorella sorokiniana</name>
    <name type="common">Freshwater green alga</name>
    <dbReference type="NCBI Taxonomy" id="3076"/>
    <lineage>
        <taxon>Eukaryota</taxon>
        <taxon>Viridiplantae</taxon>
        <taxon>Chlorophyta</taxon>
        <taxon>core chlorophytes</taxon>
        <taxon>Trebouxiophyceae</taxon>
        <taxon>Chlorellales</taxon>
        <taxon>Chlorellaceae</taxon>
        <taxon>Chlorella clade</taxon>
        <taxon>Chlorella</taxon>
    </lineage>
</organism>
<protein>
    <submittedName>
        <fullName evidence="1">ABC transporter ATP-binding</fullName>
    </submittedName>
</protein>
<comment type="caution">
    <text evidence="1">The sequence shown here is derived from an EMBL/GenBank/DDBJ whole genome shotgun (WGS) entry which is preliminary data.</text>
</comment>
<sequence length="389" mass="42670">MEEILYNLPLACRARLQQLTSREAFEAAVEKSQQMAEATHLSAEERKRLKANLPEGVISAAPCTGTVLMLLDGLRGEPRARAEILQAVSKLGTVAHAEPVLQLLGSDAWREGAQSLACLDSLWSTAPEQWEARRWRKASEMASGVPPEHRAVLARVWDLLSPARAEERAATATWELRVAGTKIVIRLHGKQRQATATLASGNSWGKYKNAATAARVAGRAPKPGRGAVFGRAASPTPGLPPGATKADKGRYTQALKRGGVLADHELCSATDGPSLTFEQEEVFLDVLREQRRDEQKFYGTAEALTLLQAKLGQDAPKRTPRQWQNSIRDLKKVLHESGELKKMNKRAYARQREQEKEAAHQASVAAATQRQEQAAAVVRTAQIRRVPKP</sequence>
<gene>
    <name evidence="1" type="ORF">C2E21_0884</name>
</gene>
<accession>A0A2P6U2W4</accession>
<keyword evidence="1" id="KW-0067">ATP-binding</keyword>
<evidence type="ECO:0000313" key="1">
    <source>
        <dbReference type="EMBL" id="PRW60651.1"/>
    </source>
</evidence>
<dbReference type="GO" id="GO:0005524">
    <property type="term" value="F:ATP binding"/>
    <property type="evidence" value="ECO:0007669"/>
    <property type="project" value="UniProtKB-KW"/>
</dbReference>